<feature type="compositionally biased region" description="Polar residues" evidence="1">
    <location>
        <begin position="472"/>
        <end position="481"/>
    </location>
</feature>
<accession>A0AAU9TLS3</accession>
<gene>
    <name evidence="3" type="ORF">EEDITHA_LOCUS4275</name>
</gene>
<feature type="compositionally biased region" description="Basic and acidic residues" evidence="1">
    <location>
        <begin position="505"/>
        <end position="514"/>
    </location>
</feature>
<organism evidence="3 4">
    <name type="scientific">Euphydryas editha</name>
    <name type="common">Edith's checkerspot</name>
    <dbReference type="NCBI Taxonomy" id="104508"/>
    <lineage>
        <taxon>Eukaryota</taxon>
        <taxon>Metazoa</taxon>
        <taxon>Ecdysozoa</taxon>
        <taxon>Arthropoda</taxon>
        <taxon>Hexapoda</taxon>
        <taxon>Insecta</taxon>
        <taxon>Pterygota</taxon>
        <taxon>Neoptera</taxon>
        <taxon>Endopterygota</taxon>
        <taxon>Lepidoptera</taxon>
        <taxon>Glossata</taxon>
        <taxon>Ditrysia</taxon>
        <taxon>Papilionoidea</taxon>
        <taxon>Nymphalidae</taxon>
        <taxon>Nymphalinae</taxon>
        <taxon>Euphydryas</taxon>
    </lineage>
</organism>
<dbReference type="PANTHER" id="PTHR19303">
    <property type="entry name" value="TRANSPOSON"/>
    <property type="match status" value="1"/>
</dbReference>
<feature type="domain" description="DDE-1" evidence="2">
    <location>
        <begin position="208"/>
        <end position="344"/>
    </location>
</feature>
<comment type="caution">
    <text evidence="3">The sequence shown here is derived from an EMBL/GenBank/DDBJ whole genome shotgun (WGS) entry which is preliminary data.</text>
</comment>
<dbReference type="Proteomes" id="UP001153954">
    <property type="component" value="Unassembled WGS sequence"/>
</dbReference>
<dbReference type="PANTHER" id="PTHR19303:SF57">
    <property type="entry name" value="HTH CENPB-TYPE DOMAIN-CONTAINING PROTEIN"/>
    <property type="match status" value="1"/>
</dbReference>
<reference evidence="3" key="1">
    <citation type="submission" date="2022-03" db="EMBL/GenBank/DDBJ databases">
        <authorList>
            <person name="Tunstrom K."/>
        </authorList>
    </citation>
    <scope>NUCLEOTIDE SEQUENCE</scope>
</reference>
<sequence>MPRIYKPDPRGKRYRKYDENIINEAVAAYANGKFSLKAIAEKYYIDKSVLYRHSVKTMKKQGGQTILTDETEECMIKYINICAEWGCPLDALDLRYIVKAYLDQVGRTVLKFKNNLPGPDFVVSFLKRHKNQISQRYSQNIKKKRAEVSPDTIKEYFKELEESLANIDPSNIINYDETSLTDDPGRRKIITKRGTKYPERVMNSSKSSVSLMMAATADGNLLPPYVVYKAQNLYNTWTENGPPGARYNRTQSGWFDATIFEDWIKSIIIPHFKDKVGKKCLIGDNLSSHLSMETIKLCHEQNISFIFLPANSTHLTQPLDVAFFRPMKIAWRNVVMKWKKTDGKTQATIPKGCFPGLLNKLMEELRCNSKVNIIAGFRKTGIYPINEEEVLSRLPEVQNNENKTEIEKSVLDLLKEMRYGTMNITESKRKKKLEVIPGRSVGTENEDYVETEQEENQQKIKKRVLTSKITQNNKENTTNNIYDGKENNKYGKGVGKKTKTQDQNIDEKKNKEENGSDTETILLDTINDFDFIANNSIETMPIILDDMLVCENEIVIHDIQINEMQNDTGLEMTYKEKNATEKNKRKLKIMSNERISDITKMKKVTLNKCKKINTNSHLKILEDTTDNLGHPGPSGLQTIQTRRPSYYKNDNDILKDLMDDDI</sequence>
<evidence type="ECO:0000313" key="4">
    <source>
        <dbReference type="Proteomes" id="UP001153954"/>
    </source>
</evidence>
<proteinExistence type="predicted"/>
<dbReference type="AlphaFoldDB" id="A0AAU9TLS3"/>
<dbReference type="EMBL" id="CAKOGL010000007">
    <property type="protein sequence ID" value="CAH2088081.1"/>
    <property type="molecule type" value="Genomic_DNA"/>
</dbReference>
<dbReference type="Gene3D" id="3.30.420.10">
    <property type="entry name" value="Ribonuclease H-like superfamily/Ribonuclease H"/>
    <property type="match status" value="1"/>
</dbReference>
<keyword evidence="4" id="KW-1185">Reference proteome</keyword>
<dbReference type="Pfam" id="PF03184">
    <property type="entry name" value="DDE_1"/>
    <property type="match status" value="1"/>
</dbReference>
<protein>
    <recommendedName>
        <fullName evidence="2">DDE-1 domain-containing protein</fullName>
    </recommendedName>
</protein>
<dbReference type="InterPro" id="IPR036397">
    <property type="entry name" value="RNaseH_sf"/>
</dbReference>
<dbReference type="GO" id="GO:0003677">
    <property type="term" value="F:DNA binding"/>
    <property type="evidence" value="ECO:0007669"/>
    <property type="project" value="TreeGrafter"/>
</dbReference>
<evidence type="ECO:0000313" key="3">
    <source>
        <dbReference type="EMBL" id="CAH2088081.1"/>
    </source>
</evidence>
<name>A0AAU9TLS3_EUPED</name>
<dbReference type="InterPro" id="IPR050863">
    <property type="entry name" value="CenT-Element_Derived"/>
</dbReference>
<dbReference type="InterPro" id="IPR004875">
    <property type="entry name" value="DDE_SF_endonuclease_dom"/>
</dbReference>
<evidence type="ECO:0000259" key="2">
    <source>
        <dbReference type="Pfam" id="PF03184"/>
    </source>
</evidence>
<dbReference type="GO" id="GO:0005634">
    <property type="term" value="C:nucleus"/>
    <property type="evidence" value="ECO:0007669"/>
    <property type="project" value="TreeGrafter"/>
</dbReference>
<evidence type="ECO:0000256" key="1">
    <source>
        <dbReference type="SAM" id="MobiDB-lite"/>
    </source>
</evidence>
<feature type="region of interest" description="Disordered" evidence="1">
    <location>
        <begin position="472"/>
        <end position="516"/>
    </location>
</feature>